<feature type="region of interest" description="Disordered" evidence="1">
    <location>
        <begin position="110"/>
        <end position="136"/>
    </location>
</feature>
<keyword evidence="3" id="KW-1185">Reference proteome</keyword>
<accession>A0A1T4MAU4</accession>
<proteinExistence type="predicted"/>
<feature type="region of interest" description="Disordered" evidence="1">
    <location>
        <begin position="1"/>
        <end position="66"/>
    </location>
</feature>
<feature type="compositionally biased region" description="Polar residues" evidence="1">
    <location>
        <begin position="1"/>
        <end position="30"/>
    </location>
</feature>
<reference evidence="2 3" key="1">
    <citation type="submission" date="2017-02" db="EMBL/GenBank/DDBJ databases">
        <authorList>
            <person name="Peterson S.W."/>
        </authorList>
    </citation>
    <scope>NUCLEOTIDE SEQUENCE [LARGE SCALE GENOMIC DNA]</scope>
    <source>
        <strain evidence="2 3">ATCC 17233</strain>
    </source>
</reference>
<evidence type="ECO:0000313" key="3">
    <source>
        <dbReference type="Proteomes" id="UP000189857"/>
    </source>
</evidence>
<dbReference type="AlphaFoldDB" id="A0A1T4MAU4"/>
<feature type="compositionally biased region" description="Basic and acidic residues" evidence="1">
    <location>
        <begin position="156"/>
        <end position="171"/>
    </location>
</feature>
<dbReference type="Proteomes" id="UP000189857">
    <property type="component" value="Unassembled WGS sequence"/>
</dbReference>
<sequence>MHSSDSGLTNGTSGSPQTTTEQMEYSQIVSENEKEIQEHHEYLTKELPKGSPIKIPSNSNINEQEKQGYKQVKYTWQRGEYKYVSRWHTRTPGAPIDQTDTWVVERIKPGIGHGPNPRPRQHEILVGKTPSGKNKWVPKSVWDAAVRARKNGTETNEQKEMLDNGHWKDKR</sequence>
<dbReference type="RefSeq" id="WP_200803235.1">
    <property type="nucleotide sequence ID" value="NZ_FMTO01000006.1"/>
</dbReference>
<name>A0A1T4MAU4_9FIRM</name>
<dbReference type="EMBL" id="FUXA01000007">
    <property type="protein sequence ID" value="SJZ64072.1"/>
    <property type="molecule type" value="Genomic_DNA"/>
</dbReference>
<evidence type="ECO:0000256" key="1">
    <source>
        <dbReference type="SAM" id="MobiDB-lite"/>
    </source>
</evidence>
<gene>
    <name evidence="2" type="ORF">SAMN02745110_01137</name>
</gene>
<organism evidence="2 3">
    <name type="scientific">Eubacterium ruminantium</name>
    <dbReference type="NCBI Taxonomy" id="42322"/>
    <lineage>
        <taxon>Bacteria</taxon>
        <taxon>Bacillati</taxon>
        <taxon>Bacillota</taxon>
        <taxon>Clostridia</taxon>
        <taxon>Eubacteriales</taxon>
        <taxon>Eubacteriaceae</taxon>
        <taxon>Eubacterium</taxon>
    </lineage>
</organism>
<protein>
    <submittedName>
        <fullName evidence="2">Uncharacterized protein</fullName>
    </submittedName>
</protein>
<feature type="region of interest" description="Disordered" evidence="1">
    <location>
        <begin position="149"/>
        <end position="171"/>
    </location>
</feature>
<feature type="compositionally biased region" description="Basic and acidic residues" evidence="1">
    <location>
        <begin position="31"/>
        <end position="48"/>
    </location>
</feature>
<evidence type="ECO:0000313" key="2">
    <source>
        <dbReference type="EMBL" id="SJZ64072.1"/>
    </source>
</evidence>